<protein>
    <submittedName>
        <fullName evidence="1">Uncharacterized protein</fullName>
    </submittedName>
</protein>
<gene>
    <name evidence="1" type="ORF">BS47DRAFT_1369156</name>
</gene>
<dbReference type="AlphaFoldDB" id="A0A9P6AFH0"/>
<name>A0A9P6AFH0_9AGAM</name>
<comment type="caution">
    <text evidence="1">The sequence shown here is derived from an EMBL/GenBank/DDBJ whole genome shotgun (WGS) entry which is preliminary data.</text>
</comment>
<organism evidence="1 2">
    <name type="scientific">Hydnum rufescens UP504</name>
    <dbReference type="NCBI Taxonomy" id="1448309"/>
    <lineage>
        <taxon>Eukaryota</taxon>
        <taxon>Fungi</taxon>
        <taxon>Dikarya</taxon>
        <taxon>Basidiomycota</taxon>
        <taxon>Agaricomycotina</taxon>
        <taxon>Agaricomycetes</taxon>
        <taxon>Cantharellales</taxon>
        <taxon>Hydnaceae</taxon>
        <taxon>Hydnum</taxon>
    </lineage>
</organism>
<evidence type="ECO:0000313" key="1">
    <source>
        <dbReference type="EMBL" id="KAF9503956.1"/>
    </source>
</evidence>
<accession>A0A9P6AFH0</accession>
<dbReference type="EMBL" id="MU129282">
    <property type="protein sequence ID" value="KAF9503956.1"/>
    <property type="molecule type" value="Genomic_DNA"/>
</dbReference>
<keyword evidence="2" id="KW-1185">Reference proteome</keyword>
<reference evidence="1" key="1">
    <citation type="journal article" date="2020" name="Nat. Commun.">
        <title>Large-scale genome sequencing of mycorrhizal fungi provides insights into the early evolution of symbiotic traits.</title>
        <authorList>
            <person name="Miyauchi S."/>
            <person name="Kiss E."/>
            <person name="Kuo A."/>
            <person name="Drula E."/>
            <person name="Kohler A."/>
            <person name="Sanchez-Garcia M."/>
            <person name="Morin E."/>
            <person name="Andreopoulos B."/>
            <person name="Barry K.W."/>
            <person name="Bonito G."/>
            <person name="Buee M."/>
            <person name="Carver A."/>
            <person name="Chen C."/>
            <person name="Cichocki N."/>
            <person name="Clum A."/>
            <person name="Culley D."/>
            <person name="Crous P.W."/>
            <person name="Fauchery L."/>
            <person name="Girlanda M."/>
            <person name="Hayes R.D."/>
            <person name="Keri Z."/>
            <person name="LaButti K."/>
            <person name="Lipzen A."/>
            <person name="Lombard V."/>
            <person name="Magnuson J."/>
            <person name="Maillard F."/>
            <person name="Murat C."/>
            <person name="Nolan M."/>
            <person name="Ohm R.A."/>
            <person name="Pangilinan J."/>
            <person name="Pereira M.F."/>
            <person name="Perotto S."/>
            <person name="Peter M."/>
            <person name="Pfister S."/>
            <person name="Riley R."/>
            <person name="Sitrit Y."/>
            <person name="Stielow J.B."/>
            <person name="Szollosi G."/>
            <person name="Zifcakova L."/>
            <person name="Stursova M."/>
            <person name="Spatafora J.W."/>
            <person name="Tedersoo L."/>
            <person name="Vaario L.M."/>
            <person name="Yamada A."/>
            <person name="Yan M."/>
            <person name="Wang P."/>
            <person name="Xu J."/>
            <person name="Bruns T."/>
            <person name="Baldrian P."/>
            <person name="Vilgalys R."/>
            <person name="Dunand C."/>
            <person name="Henrissat B."/>
            <person name="Grigoriev I.V."/>
            <person name="Hibbett D."/>
            <person name="Nagy L.G."/>
            <person name="Martin F.M."/>
        </authorList>
    </citation>
    <scope>NUCLEOTIDE SEQUENCE</scope>
    <source>
        <strain evidence="1">UP504</strain>
    </source>
</reference>
<proteinExistence type="predicted"/>
<dbReference type="Proteomes" id="UP000886523">
    <property type="component" value="Unassembled WGS sequence"/>
</dbReference>
<sequence>MRWCCTPTPVGPFSLHETPPKECTDMAQGKIWQHKATQTPTPECQALNTMINAILYHTPTKAGTFTLHKSPLHKKQMYAATHHPAQEPSTQTPTISMSMVNIWYHTPTVVPSPCAKTPPHKKWMCAATHHPTQEPPSTQTPATYMLTVNIWYHTPTVADTFALCKNPPAQKMDV</sequence>
<evidence type="ECO:0000313" key="2">
    <source>
        <dbReference type="Proteomes" id="UP000886523"/>
    </source>
</evidence>